<name>A0A645J723_9ZZZZ</name>
<comment type="caution">
    <text evidence="1">The sequence shown here is derived from an EMBL/GenBank/DDBJ whole genome shotgun (WGS) entry which is preliminary data.</text>
</comment>
<organism evidence="1">
    <name type="scientific">bioreactor metagenome</name>
    <dbReference type="NCBI Taxonomy" id="1076179"/>
    <lineage>
        <taxon>unclassified sequences</taxon>
        <taxon>metagenomes</taxon>
        <taxon>ecological metagenomes</taxon>
    </lineage>
</organism>
<evidence type="ECO:0000313" key="1">
    <source>
        <dbReference type="EMBL" id="MPN59458.1"/>
    </source>
</evidence>
<gene>
    <name evidence="1" type="ORF">SDC9_207179</name>
</gene>
<reference evidence="1" key="1">
    <citation type="submission" date="2019-08" db="EMBL/GenBank/DDBJ databases">
        <authorList>
            <person name="Kucharzyk K."/>
            <person name="Murdoch R.W."/>
            <person name="Higgins S."/>
            <person name="Loffler F."/>
        </authorList>
    </citation>
    <scope>NUCLEOTIDE SEQUENCE</scope>
</reference>
<accession>A0A645J723</accession>
<proteinExistence type="predicted"/>
<dbReference type="EMBL" id="VSSQ01133493">
    <property type="protein sequence ID" value="MPN59458.1"/>
    <property type="molecule type" value="Genomic_DNA"/>
</dbReference>
<dbReference type="AlphaFoldDB" id="A0A645J723"/>
<protein>
    <submittedName>
        <fullName evidence="1">Uncharacterized protein</fullName>
    </submittedName>
</protein>
<sequence length="154" mass="16698">MICGNEVPSGSCASFRRSANQQNRLIPSGLPTSRPAIMPSGRMDVSPSIVTPCNETPALAKANSGRIRYATHGCRTCSRRFAGERPCFSFNGMKKPTITPASVAWTPDFSTAVHSIAPMRMYTPVRRTPHRFRIASNAMANAATPSETIDRSLV</sequence>